<organism evidence="1 2">
    <name type="scientific">Trametes pubescens</name>
    <name type="common">White-rot fungus</name>
    <dbReference type="NCBI Taxonomy" id="154538"/>
    <lineage>
        <taxon>Eukaryota</taxon>
        <taxon>Fungi</taxon>
        <taxon>Dikarya</taxon>
        <taxon>Basidiomycota</taxon>
        <taxon>Agaricomycotina</taxon>
        <taxon>Agaricomycetes</taxon>
        <taxon>Polyporales</taxon>
        <taxon>Polyporaceae</taxon>
        <taxon>Trametes</taxon>
    </lineage>
</organism>
<keyword evidence="2" id="KW-1185">Reference proteome</keyword>
<dbReference type="Proteomes" id="UP000184267">
    <property type="component" value="Unassembled WGS sequence"/>
</dbReference>
<dbReference type="AlphaFoldDB" id="A0A1M2VZE2"/>
<sequence>MIEDLKDGEGEDLERRTKLIDFDWAGRAGVVRYPLHLSEGIRWAPGVVDYALITQEHDLYMLDQLSVQRICA</sequence>
<proteinExistence type="predicted"/>
<dbReference type="OrthoDB" id="2801156at2759"/>
<comment type="caution">
    <text evidence="1">The sequence shown here is derived from an EMBL/GenBank/DDBJ whole genome shotgun (WGS) entry which is preliminary data.</text>
</comment>
<dbReference type="EMBL" id="MNAD01000444">
    <property type="protein sequence ID" value="OJT12906.1"/>
    <property type="molecule type" value="Genomic_DNA"/>
</dbReference>
<name>A0A1M2VZE2_TRAPU</name>
<protein>
    <submittedName>
        <fullName evidence="1">Uncharacterized protein</fullName>
    </submittedName>
</protein>
<accession>A0A1M2VZE2</accession>
<reference evidence="1 2" key="1">
    <citation type="submission" date="2016-10" db="EMBL/GenBank/DDBJ databases">
        <title>Genome sequence of the basidiomycete white-rot fungus Trametes pubescens.</title>
        <authorList>
            <person name="Makela M.R."/>
            <person name="Granchi Z."/>
            <person name="Peng M."/>
            <person name="De Vries R.P."/>
            <person name="Grigoriev I."/>
            <person name="Riley R."/>
            <person name="Hilden K."/>
        </authorList>
    </citation>
    <scope>NUCLEOTIDE SEQUENCE [LARGE SCALE GENOMIC DNA]</scope>
    <source>
        <strain evidence="1 2">FBCC735</strain>
    </source>
</reference>
<evidence type="ECO:0000313" key="1">
    <source>
        <dbReference type="EMBL" id="OJT12906.1"/>
    </source>
</evidence>
<gene>
    <name evidence="1" type="ORF">TRAPUB_10537</name>
</gene>
<evidence type="ECO:0000313" key="2">
    <source>
        <dbReference type="Proteomes" id="UP000184267"/>
    </source>
</evidence>